<evidence type="ECO:0008006" key="2">
    <source>
        <dbReference type="Google" id="ProtNLM"/>
    </source>
</evidence>
<gene>
    <name evidence="1" type="ORF">METZ01_LOCUS191328</name>
</gene>
<dbReference type="AlphaFoldDB" id="A0A382DKE1"/>
<dbReference type="Gene3D" id="3.90.1170.40">
    <property type="entry name" value="Molybdopterin biosynthesis MoaE subunit"/>
    <property type="match status" value="1"/>
</dbReference>
<proteinExistence type="predicted"/>
<evidence type="ECO:0000313" key="1">
    <source>
        <dbReference type="EMBL" id="SVB38474.1"/>
    </source>
</evidence>
<dbReference type="InterPro" id="IPR003448">
    <property type="entry name" value="Mopterin_biosynth_MoaE"/>
</dbReference>
<dbReference type="EMBL" id="UINC01039665">
    <property type="protein sequence ID" value="SVB38474.1"/>
    <property type="molecule type" value="Genomic_DNA"/>
</dbReference>
<dbReference type="SUPFAM" id="SSF54690">
    <property type="entry name" value="Molybdopterin synthase subunit MoaE"/>
    <property type="match status" value="1"/>
</dbReference>
<dbReference type="PANTHER" id="PTHR23404">
    <property type="entry name" value="MOLYBDOPTERIN SYNTHASE RELATED"/>
    <property type="match status" value="1"/>
</dbReference>
<accession>A0A382DKE1</accession>
<dbReference type="GO" id="GO:0006777">
    <property type="term" value="P:Mo-molybdopterin cofactor biosynthetic process"/>
    <property type="evidence" value="ECO:0007669"/>
    <property type="project" value="InterPro"/>
</dbReference>
<dbReference type="CDD" id="cd00756">
    <property type="entry name" value="MoaE"/>
    <property type="match status" value="1"/>
</dbReference>
<name>A0A382DKE1_9ZZZZ</name>
<reference evidence="1" key="1">
    <citation type="submission" date="2018-05" db="EMBL/GenBank/DDBJ databases">
        <authorList>
            <person name="Lanie J.A."/>
            <person name="Ng W.-L."/>
            <person name="Kazmierczak K.M."/>
            <person name="Andrzejewski T.M."/>
            <person name="Davidsen T.M."/>
            <person name="Wayne K.J."/>
            <person name="Tettelin H."/>
            <person name="Glass J.I."/>
            <person name="Rusch D."/>
            <person name="Podicherti R."/>
            <person name="Tsui H.-C.T."/>
            <person name="Winkler M.E."/>
        </authorList>
    </citation>
    <scope>NUCLEOTIDE SEQUENCE</scope>
</reference>
<sequence>MSTAETFRPRPPEGDTWIAFSAEALPVEEATRWAGRPDCGAVVVFTGNARDHSPGRADVTELAYEAYEEQAVPRMARIVDEARRRWTDLRCVALLHRTGVVGIGEPAVVVVTSSPHREGAYASNRFCIDALKATVPIWKREAWDGGEHWGTDAQHVVDLDGLEGQSKEAAGGAS</sequence>
<dbReference type="InterPro" id="IPR036563">
    <property type="entry name" value="MoaE_sf"/>
</dbReference>
<protein>
    <recommendedName>
        <fullName evidence="2">Molybdopterin synthase catalytic subunit</fullName>
    </recommendedName>
</protein>
<dbReference type="Pfam" id="PF02391">
    <property type="entry name" value="MoaE"/>
    <property type="match status" value="1"/>
</dbReference>
<organism evidence="1">
    <name type="scientific">marine metagenome</name>
    <dbReference type="NCBI Taxonomy" id="408172"/>
    <lineage>
        <taxon>unclassified sequences</taxon>
        <taxon>metagenomes</taxon>
        <taxon>ecological metagenomes</taxon>
    </lineage>
</organism>